<evidence type="ECO:0000313" key="3">
    <source>
        <dbReference type="Proteomes" id="UP001178508"/>
    </source>
</evidence>
<keyword evidence="3" id="KW-1185">Reference proteome</keyword>
<reference evidence="2" key="1">
    <citation type="submission" date="2023-08" db="EMBL/GenBank/DDBJ databases">
        <authorList>
            <person name="Alioto T."/>
            <person name="Alioto T."/>
            <person name="Gomez Garrido J."/>
        </authorList>
    </citation>
    <scope>NUCLEOTIDE SEQUENCE</scope>
</reference>
<evidence type="ECO:0000313" key="2">
    <source>
        <dbReference type="EMBL" id="CAJ1082892.1"/>
    </source>
</evidence>
<dbReference type="AlphaFoldDB" id="A0AAV1HEX1"/>
<accession>A0AAV1HEX1</accession>
<feature type="region of interest" description="Disordered" evidence="1">
    <location>
        <begin position="70"/>
        <end position="105"/>
    </location>
</feature>
<name>A0AAV1HEX1_XYRNO</name>
<proteinExistence type="predicted"/>
<dbReference type="Proteomes" id="UP001178508">
    <property type="component" value="Chromosome 21"/>
</dbReference>
<evidence type="ECO:0000256" key="1">
    <source>
        <dbReference type="SAM" id="MobiDB-lite"/>
    </source>
</evidence>
<gene>
    <name evidence="2" type="ORF">XNOV1_A028111</name>
</gene>
<feature type="compositionally biased region" description="Polar residues" evidence="1">
    <location>
        <begin position="95"/>
        <end position="105"/>
    </location>
</feature>
<dbReference type="EMBL" id="OY660884">
    <property type="protein sequence ID" value="CAJ1082892.1"/>
    <property type="molecule type" value="Genomic_DNA"/>
</dbReference>
<organism evidence="2 3">
    <name type="scientific">Xyrichtys novacula</name>
    <name type="common">Pearly razorfish</name>
    <name type="synonym">Hemipteronotus novacula</name>
    <dbReference type="NCBI Taxonomy" id="13765"/>
    <lineage>
        <taxon>Eukaryota</taxon>
        <taxon>Metazoa</taxon>
        <taxon>Chordata</taxon>
        <taxon>Craniata</taxon>
        <taxon>Vertebrata</taxon>
        <taxon>Euteleostomi</taxon>
        <taxon>Actinopterygii</taxon>
        <taxon>Neopterygii</taxon>
        <taxon>Teleostei</taxon>
        <taxon>Neoteleostei</taxon>
        <taxon>Acanthomorphata</taxon>
        <taxon>Eupercaria</taxon>
        <taxon>Labriformes</taxon>
        <taxon>Labridae</taxon>
        <taxon>Xyrichtys</taxon>
    </lineage>
</organism>
<protein>
    <submittedName>
        <fullName evidence="2">Uncharacterized protein</fullName>
    </submittedName>
</protein>
<sequence>MTRMFDFGVKSGSRLRKVVCKVPRCQPPVTSTQRVSRMCCHGNKAVQEGEEEEEEEGGFRGLLLPRSRVAPQMHSHASVSRVKSSKFRRFPAGSESLTSNGEADR</sequence>